<feature type="region of interest" description="Disordered" evidence="5">
    <location>
        <begin position="90"/>
        <end position="163"/>
    </location>
</feature>
<evidence type="ECO:0000256" key="6">
    <source>
        <dbReference type="SAM" id="Phobius"/>
    </source>
</evidence>
<evidence type="ECO:0000259" key="8">
    <source>
        <dbReference type="Pfam" id="PF24855"/>
    </source>
</evidence>
<evidence type="ECO:0000256" key="4">
    <source>
        <dbReference type="ARBA" id="ARBA00023136"/>
    </source>
</evidence>
<keyword evidence="10" id="KW-1185">Reference proteome</keyword>
<dbReference type="Proteomes" id="UP000194127">
    <property type="component" value="Unassembled WGS sequence"/>
</dbReference>
<dbReference type="PANTHER" id="PTHR39460">
    <property type="entry name" value="EXPRESSED PROTEIN"/>
    <property type="match status" value="1"/>
</dbReference>
<reference evidence="9 10" key="1">
    <citation type="submission" date="2017-04" db="EMBL/GenBank/DDBJ databases">
        <title>Genome Sequence of the Model Brown-Rot Fungus Postia placenta SB12.</title>
        <authorList>
            <consortium name="DOE Joint Genome Institute"/>
            <person name="Gaskell J."/>
            <person name="Kersten P."/>
            <person name="Larrondo L.F."/>
            <person name="Canessa P."/>
            <person name="Martinez D."/>
            <person name="Hibbett D."/>
            <person name="Schmoll M."/>
            <person name="Kubicek C.P."/>
            <person name="Martinez A.T."/>
            <person name="Yadav J."/>
            <person name="Master E."/>
            <person name="Magnuson J.K."/>
            <person name="James T."/>
            <person name="Yaver D."/>
            <person name="Berka R."/>
            <person name="Labutti K."/>
            <person name="Lipzen A."/>
            <person name="Aerts A."/>
            <person name="Barry K."/>
            <person name="Henrissat B."/>
            <person name="Blanchette R."/>
            <person name="Grigoriev I."/>
            <person name="Cullen D."/>
        </authorList>
    </citation>
    <scope>NUCLEOTIDE SEQUENCE [LARGE SCALE GENOMIC DNA]</scope>
    <source>
        <strain evidence="9 10">MAD-698-R-SB12</strain>
    </source>
</reference>
<evidence type="ECO:0000313" key="10">
    <source>
        <dbReference type="Proteomes" id="UP000194127"/>
    </source>
</evidence>
<evidence type="ECO:0000313" key="9">
    <source>
        <dbReference type="EMBL" id="OSX60818.1"/>
    </source>
</evidence>
<evidence type="ECO:0000256" key="2">
    <source>
        <dbReference type="ARBA" id="ARBA00022692"/>
    </source>
</evidence>
<proteinExistence type="predicted"/>
<sequence length="1362" mass="149532">MTTFAPLPGTYLTIRLNPVTMVEHLEDSVALDAARQMSVGTYIAYVEHVYDFPWPDRPTHKCRINFVGQGLPKRLKDEFMEPSMRATLKRDAGVSGVDPDTIRLWDRPDGQPRRKNSLDEIIEQMPDSDNDGTSDGGSEGRNLDTHSEPSMIGSDDESGSQESAVDITGIVLGDKCDEDPDLVPLVEVSLEISKVERVLDPIGFLEEQEAIIVTEDGLDRIIKESRARNPALFAQSLANSEQQFGGGAWTSEAGAGHSKEFSASTGVLALRSEESRVISPGIKSTNQDSSPRSFELPPKWHTCATGVPRPWWLCMHLPTEGSAGNPTLPSLASVCTKREGFYLAGSRVAEALTQTPLLSMILIAALIALQPRWPFKLAASATYAYSIALLSVCTAGIISIDYCLGCLFVGQFLIAFQLLWLHDPLTEFKHERDTVPPAELPFWRRTYWVLCIFIGPRGIGWAHQASIPYVPPRPYVSRDVFTRRQLLKALRWYLFIDIARAYQLAHELFTRPVTDLFDVASRGYLQRCANVAALLGPWLGTLAMDYYLFSAAHVNLGWSAPGDWPDVYGNWADAYTVRRFWGRTYHQYFRRHTAFVGKGCCRLLRLQPGSWASSYTQLYVGFATSGFMHCVGDFIVDRALFGMSFPFFLAQAVAISLEDAAIGVARRTGLQSLFPAYLWRMLGYAWVVVWFSVSAPWFIVTSIRVGVLFPSSARGRVAIEVFGRTRDTIRRRRHTKVGRNNWRAKLRVTSCDQCVLSRYDQCSGLLPAELISNADHASRSVPSLAADAIHTMYSDVLCPAIRRRTSFVLRGARARDEHRAKLLVARKAKSCLMITDLRPLDTCHRAKTTIVGNVSTKADKGPGLAGRLCNCQAFLIHEKWNRGNEERDLLSPPGRHPALSSHVAFVLLLAADSDTQHSLPVSTSQQPTIARPPVGCTFGAIPLPLVILVIVTVEQPYADTHKWISNAAFKFSLPVTTMPPISTGTVHAQSYEEAENGATHAMDYSSRIWDELLDWRPHDDIHAPHLRRAPEPVPQGFSVEPTSTVISFPGQSTQSGSSTFVSSPASASASASSTPSTISASSTIPTIPATPPVLPTPFPQPFSSLGSSNFATESCYIFFQNMSDTDPFRTCRPFSLLVQSSADFINSMSVASWFLSAGSTTDHPFFARAGLTPTKQAQSNITLLNTLVWGTCNTDPSVDQCVANMGWFAQQLQSACTTEISQTNELVTSTLIGLEAYSLMRSAGCLPDTATNAYCYVESVESSHPDDMFYYQLPLGTALPNNTLPSCSSCTQSLMAQYVEEGLNTTGLRETYADAALITNKVCGNGFVSETVTEKTGGALRARTGTWAAVAAVVLAIAHVSC</sequence>
<keyword evidence="2 6" id="KW-0812">Transmembrane</keyword>
<dbReference type="Pfam" id="PF13813">
    <property type="entry name" value="MBOAT_2"/>
    <property type="match status" value="1"/>
</dbReference>
<feature type="transmembrane region" description="Helical" evidence="6">
    <location>
        <begin position="677"/>
        <end position="699"/>
    </location>
</feature>
<feature type="region of interest" description="Disordered" evidence="5">
    <location>
        <begin position="1049"/>
        <end position="1084"/>
    </location>
</feature>
<comment type="subcellular location">
    <subcellularLocation>
        <location evidence="1">Membrane</location>
        <topology evidence="1">Multi-pass membrane protein</topology>
    </subcellularLocation>
</comment>
<accession>A0A1X6MWT1</accession>
<dbReference type="InterPro" id="IPR032805">
    <property type="entry name" value="Wax_synthase_dom"/>
</dbReference>
<dbReference type="EMBL" id="KZ110599">
    <property type="protein sequence ID" value="OSX60818.1"/>
    <property type="molecule type" value="Genomic_DNA"/>
</dbReference>
<name>A0A1X6MWT1_9APHY</name>
<feature type="compositionally biased region" description="Basic and acidic residues" evidence="5">
    <location>
        <begin position="100"/>
        <end position="118"/>
    </location>
</feature>
<keyword evidence="4 6" id="KW-0472">Membrane</keyword>
<dbReference type="GeneID" id="36330871"/>
<dbReference type="GO" id="GO:0016020">
    <property type="term" value="C:membrane"/>
    <property type="evidence" value="ECO:0007669"/>
    <property type="project" value="UniProtKB-SubCell"/>
</dbReference>
<feature type="transmembrane region" description="Helical" evidence="6">
    <location>
        <begin position="639"/>
        <end position="657"/>
    </location>
</feature>
<dbReference type="InterPro" id="IPR056146">
    <property type="entry name" value="DUF7729"/>
</dbReference>
<gene>
    <name evidence="9" type="ORF">POSPLADRAFT_1146371</name>
</gene>
<feature type="domain" description="Wax synthase" evidence="7">
    <location>
        <begin position="564"/>
        <end position="649"/>
    </location>
</feature>
<protein>
    <submittedName>
        <fullName evidence="9">Uncharacterized protein</fullName>
    </submittedName>
</protein>
<evidence type="ECO:0000256" key="1">
    <source>
        <dbReference type="ARBA" id="ARBA00004141"/>
    </source>
</evidence>
<dbReference type="OrthoDB" id="2564812at2759"/>
<dbReference type="STRING" id="670580.A0A1X6MWT1"/>
<feature type="domain" description="DUF7729" evidence="8">
    <location>
        <begin position="1176"/>
        <end position="1331"/>
    </location>
</feature>
<dbReference type="RefSeq" id="XP_024337612.1">
    <property type="nucleotide sequence ID" value="XM_024485922.1"/>
</dbReference>
<evidence type="ECO:0000259" key="7">
    <source>
        <dbReference type="Pfam" id="PF13813"/>
    </source>
</evidence>
<organism evidence="9 10">
    <name type="scientific">Postia placenta MAD-698-R-SB12</name>
    <dbReference type="NCBI Taxonomy" id="670580"/>
    <lineage>
        <taxon>Eukaryota</taxon>
        <taxon>Fungi</taxon>
        <taxon>Dikarya</taxon>
        <taxon>Basidiomycota</taxon>
        <taxon>Agaricomycotina</taxon>
        <taxon>Agaricomycetes</taxon>
        <taxon>Polyporales</taxon>
        <taxon>Adustoporiaceae</taxon>
        <taxon>Rhodonia</taxon>
    </lineage>
</organism>
<dbReference type="PANTHER" id="PTHR39460:SF1">
    <property type="entry name" value="C6 TRANSCRIPTION FACTOR"/>
    <property type="match status" value="1"/>
</dbReference>
<dbReference type="Pfam" id="PF24855">
    <property type="entry name" value="DUF7729"/>
    <property type="match status" value="2"/>
</dbReference>
<keyword evidence="3 6" id="KW-1133">Transmembrane helix</keyword>
<feature type="domain" description="DUF7729" evidence="8">
    <location>
        <begin position="1097"/>
        <end position="1149"/>
    </location>
</feature>
<evidence type="ECO:0000256" key="3">
    <source>
        <dbReference type="ARBA" id="ARBA00022989"/>
    </source>
</evidence>
<evidence type="ECO:0000256" key="5">
    <source>
        <dbReference type="SAM" id="MobiDB-lite"/>
    </source>
</evidence>
<feature type="compositionally biased region" description="Acidic residues" evidence="5">
    <location>
        <begin position="120"/>
        <end position="132"/>
    </location>
</feature>